<dbReference type="Gene3D" id="2.60.470.10">
    <property type="entry name" value="Acid-sensing ion channels like domains"/>
    <property type="match status" value="1"/>
</dbReference>
<dbReference type="OrthoDB" id="5971051at2759"/>
<proteinExistence type="inferred from homology"/>
<evidence type="ECO:0000256" key="8">
    <source>
        <dbReference type="ARBA" id="ARBA00023136"/>
    </source>
</evidence>
<evidence type="ECO:0000256" key="5">
    <source>
        <dbReference type="ARBA" id="ARBA00022989"/>
    </source>
</evidence>
<comment type="caution">
    <text evidence="14">The sequence shown here is derived from an EMBL/GenBank/DDBJ whole genome shotgun (WGS) entry which is preliminary data.</text>
</comment>
<dbReference type="PANTHER" id="PTHR11690">
    <property type="entry name" value="AMILORIDE-SENSITIVE SODIUM CHANNEL-RELATED"/>
    <property type="match status" value="1"/>
</dbReference>
<evidence type="ECO:0000256" key="12">
    <source>
        <dbReference type="RuleBase" id="RU000679"/>
    </source>
</evidence>
<keyword evidence="10 12" id="KW-0739">Sodium transport</keyword>
<evidence type="ECO:0000256" key="10">
    <source>
        <dbReference type="ARBA" id="ARBA00023201"/>
    </source>
</evidence>
<dbReference type="GO" id="GO:0005886">
    <property type="term" value="C:plasma membrane"/>
    <property type="evidence" value="ECO:0007669"/>
    <property type="project" value="TreeGrafter"/>
</dbReference>
<evidence type="ECO:0000256" key="1">
    <source>
        <dbReference type="ARBA" id="ARBA00004141"/>
    </source>
</evidence>
<dbReference type="GO" id="GO:0015280">
    <property type="term" value="F:ligand-gated sodium channel activity"/>
    <property type="evidence" value="ECO:0007669"/>
    <property type="project" value="TreeGrafter"/>
</dbReference>
<accession>A0A9W9Z7B3</accession>
<sequence length="353" mass="40399">MAGKDASLLSLLGHNFDEMLLSCTFRGMSCRNYTEWFWTTFWHYKYGNCFVFNSGEVDGVKVYPLKSNNPGPSQGLNLEINIDQDNYNGRLTPEAGIRVDISAQGEMPFPLERGVSLAPGYATMIGLRKIVKERKDPFNNKRCLDTVYRDENNFYTRLFNVSYSSTACKESCLAYNQLAKCGCIEYRFPAGQLYTDFICSVTDIAQVICIDEVQKLFKDNKLNCTKSCPPPCRMEEFKKSSSFAIWPSEKYEPFFEESISKKNKKFQFTKSGSHRKNVLKLQVFFEDFDVDVITEQRSYELVAFVSDIGGQLGLWIGFSVLTVAEFLELVMLLCHLAVKKCTTKRTSVRPFQE</sequence>
<keyword evidence="5 13" id="KW-1133">Transmembrane helix</keyword>
<evidence type="ECO:0000256" key="2">
    <source>
        <dbReference type="ARBA" id="ARBA00022448"/>
    </source>
</evidence>
<evidence type="ECO:0000313" key="15">
    <source>
        <dbReference type="Proteomes" id="UP001163046"/>
    </source>
</evidence>
<keyword evidence="8 13" id="KW-0472">Membrane</keyword>
<keyword evidence="11 12" id="KW-0407">Ion channel</keyword>
<keyword evidence="15" id="KW-1185">Reference proteome</keyword>
<organism evidence="14 15">
    <name type="scientific">Desmophyllum pertusum</name>
    <dbReference type="NCBI Taxonomy" id="174260"/>
    <lineage>
        <taxon>Eukaryota</taxon>
        <taxon>Metazoa</taxon>
        <taxon>Cnidaria</taxon>
        <taxon>Anthozoa</taxon>
        <taxon>Hexacorallia</taxon>
        <taxon>Scleractinia</taxon>
        <taxon>Caryophylliina</taxon>
        <taxon>Caryophylliidae</taxon>
        <taxon>Desmophyllum</taxon>
    </lineage>
</organism>
<keyword evidence="6" id="KW-0915">Sodium</keyword>
<dbReference type="PRINTS" id="PR01078">
    <property type="entry name" value="AMINACHANNEL"/>
</dbReference>
<dbReference type="EMBL" id="MU826826">
    <property type="protein sequence ID" value="KAJ7375233.1"/>
    <property type="molecule type" value="Genomic_DNA"/>
</dbReference>
<evidence type="ECO:0000256" key="13">
    <source>
        <dbReference type="SAM" id="Phobius"/>
    </source>
</evidence>
<keyword evidence="7 12" id="KW-0406">Ion transport</keyword>
<dbReference type="FunFam" id="1.10.287.770:FF:000001">
    <property type="entry name" value="Acid-sensing ion channel subunit 1"/>
    <property type="match status" value="1"/>
</dbReference>
<evidence type="ECO:0000313" key="14">
    <source>
        <dbReference type="EMBL" id="KAJ7375233.1"/>
    </source>
</evidence>
<keyword evidence="3 12" id="KW-0894">Sodium channel</keyword>
<evidence type="ECO:0000256" key="7">
    <source>
        <dbReference type="ARBA" id="ARBA00023065"/>
    </source>
</evidence>
<name>A0A9W9Z7B3_9CNID</name>
<dbReference type="Gene3D" id="1.10.287.770">
    <property type="entry name" value="YojJ-like"/>
    <property type="match status" value="1"/>
</dbReference>
<keyword evidence="2 12" id="KW-0813">Transport</keyword>
<dbReference type="AlphaFoldDB" id="A0A9W9Z7B3"/>
<gene>
    <name evidence="14" type="primary">SCNN1B_3</name>
    <name evidence="14" type="ORF">OS493_001977</name>
</gene>
<keyword evidence="9" id="KW-0325">Glycoprotein</keyword>
<dbReference type="Pfam" id="PF00858">
    <property type="entry name" value="ASC"/>
    <property type="match status" value="1"/>
</dbReference>
<evidence type="ECO:0000256" key="11">
    <source>
        <dbReference type="ARBA" id="ARBA00023303"/>
    </source>
</evidence>
<comment type="similarity">
    <text evidence="12">Belongs to the amiloride-sensitive sodium channel (TC 1.A.6) family.</text>
</comment>
<dbReference type="Proteomes" id="UP001163046">
    <property type="component" value="Unassembled WGS sequence"/>
</dbReference>
<protein>
    <submittedName>
        <fullName evidence="14">Ligand-gated sodium channel</fullName>
    </submittedName>
</protein>
<evidence type="ECO:0000256" key="6">
    <source>
        <dbReference type="ARBA" id="ARBA00023053"/>
    </source>
</evidence>
<evidence type="ECO:0000256" key="4">
    <source>
        <dbReference type="ARBA" id="ARBA00022692"/>
    </source>
</evidence>
<feature type="transmembrane region" description="Helical" evidence="13">
    <location>
        <begin position="312"/>
        <end position="338"/>
    </location>
</feature>
<evidence type="ECO:0000256" key="9">
    <source>
        <dbReference type="ARBA" id="ARBA00023180"/>
    </source>
</evidence>
<evidence type="ECO:0000256" key="3">
    <source>
        <dbReference type="ARBA" id="ARBA00022461"/>
    </source>
</evidence>
<comment type="subcellular location">
    <subcellularLocation>
        <location evidence="1">Membrane</location>
        <topology evidence="1">Multi-pass membrane protein</topology>
    </subcellularLocation>
</comment>
<reference evidence="14" key="1">
    <citation type="submission" date="2023-01" db="EMBL/GenBank/DDBJ databases">
        <title>Genome assembly of the deep-sea coral Lophelia pertusa.</title>
        <authorList>
            <person name="Herrera S."/>
            <person name="Cordes E."/>
        </authorList>
    </citation>
    <scope>NUCLEOTIDE SEQUENCE</scope>
    <source>
        <strain evidence="14">USNM1676648</strain>
        <tissue evidence="14">Polyp</tissue>
    </source>
</reference>
<keyword evidence="4 12" id="KW-0812">Transmembrane</keyword>
<dbReference type="InterPro" id="IPR001873">
    <property type="entry name" value="ENaC"/>
</dbReference>
<dbReference type="PANTHER" id="PTHR11690:SF248">
    <property type="entry name" value="PICKPOCKET 17, ISOFORM A"/>
    <property type="match status" value="1"/>
</dbReference>